<dbReference type="RefSeq" id="WP_405274514.1">
    <property type="nucleotide sequence ID" value="NZ_JBBHLI010000010.1"/>
</dbReference>
<evidence type="ECO:0000259" key="2">
    <source>
        <dbReference type="Pfam" id="PF01425"/>
    </source>
</evidence>
<dbReference type="InterPro" id="IPR036113">
    <property type="entry name" value="Asp/Glu-ADT_sf_sub_c"/>
</dbReference>
<feature type="region of interest" description="Disordered" evidence="1">
    <location>
        <begin position="96"/>
        <end position="117"/>
    </location>
</feature>
<name>A0ABU9ECJ3_9BACT</name>
<dbReference type="InterPro" id="IPR036928">
    <property type="entry name" value="AS_sf"/>
</dbReference>
<dbReference type="InterPro" id="IPR006311">
    <property type="entry name" value="TAT_signal"/>
</dbReference>
<proteinExistence type="predicted"/>
<dbReference type="SUPFAM" id="SSF141000">
    <property type="entry name" value="Glu-tRNAGln amidotransferase C subunit"/>
    <property type="match status" value="1"/>
</dbReference>
<dbReference type="Pfam" id="PF01425">
    <property type="entry name" value="Amidase"/>
    <property type="match status" value="1"/>
</dbReference>
<accession>A0ABU9ECJ3</accession>
<feature type="domain" description="Amidase" evidence="2">
    <location>
        <begin position="153"/>
        <end position="503"/>
    </location>
</feature>
<evidence type="ECO:0000313" key="4">
    <source>
        <dbReference type="Proteomes" id="UP001484239"/>
    </source>
</evidence>
<comment type="caution">
    <text evidence="3">The sequence shown here is derived from an EMBL/GenBank/DDBJ whole genome shotgun (WGS) entry which is preliminary data.</text>
</comment>
<dbReference type="SUPFAM" id="SSF75304">
    <property type="entry name" value="Amidase signature (AS) enzymes"/>
    <property type="match status" value="1"/>
</dbReference>
<dbReference type="PANTHER" id="PTHR11895:SF73">
    <property type="entry name" value="AMIDASE FAMILY PROTEIN"/>
    <property type="match status" value="1"/>
</dbReference>
<evidence type="ECO:0000313" key="3">
    <source>
        <dbReference type="EMBL" id="MEK9502236.1"/>
    </source>
</evidence>
<dbReference type="PROSITE" id="PS51318">
    <property type="entry name" value="TAT"/>
    <property type="match status" value="1"/>
</dbReference>
<reference evidence="3 4" key="1">
    <citation type="submission" date="2024-02" db="EMBL/GenBank/DDBJ databases">
        <title>A novel Gemmatimonadota bacterium.</title>
        <authorList>
            <person name="Du Z.-J."/>
            <person name="Ye Y.-Q."/>
        </authorList>
    </citation>
    <scope>NUCLEOTIDE SEQUENCE [LARGE SCALE GENOMIC DNA]</scope>
    <source>
        <strain evidence="3 4">DH-20</strain>
    </source>
</reference>
<keyword evidence="4" id="KW-1185">Reference proteome</keyword>
<evidence type="ECO:0000256" key="1">
    <source>
        <dbReference type="SAM" id="MobiDB-lite"/>
    </source>
</evidence>
<dbReference type="EMBL" id="JBBHLI010000010">
    <property type="protein sequence ID" value="MEK9502236.1"/>
    <property type="molecule type" value="Genomic_DNA"/>
</dbReference>
<protein>
    <submittedName>
        <fullName evidence="3">Amidase family protein</fullName>
    </submittedName>
</protein>
<dbReference type="InterPro" id="IPR000120">
    <property type="entry name" value="Amidase"/>
</dbReference>
<dbReference type="Gene3D" id="3.90.1300.10">
    <property type="entry name" value="Amidase signature (AS) domain"/>
    <property type="match status" value="1"/>
</dbReference>
<sequence>MSDAPLKVSTEGLDRRRFLSWTSSFGLGGTLFPGVLWAESRTLPEITSETVAHAAEVAGLTFTDEEREMMLQGLESNLQSYEALRSIDIPNEVPPALHFDPAPPARRPERGTGVVRRSRRPTVLKPGTVEEVAFWPVTDLAELIRTRQVSSEELTRMYLDRLERHGPTLEAVITLTPERALEQARTADREIARGEIRGPLHGIPWGAKDLLAVDGYPTTWGAGPFRDEIRAGDATVVRRLDEAGAVLVAKLTLGALAMGDYWFGGRTRNPWNLEQGSSGSSAGSAAATVAGLVGFSIGTETLGSIVSPSTRTGATGLRPTFGRVSRAGAMALSWSMDKLGPICRSVEDCALVFAAIHGADGRDPTARSVPFDWDPGRPLSDLRIGYLASAFEDGDADDRAVLDAVRAMGVEPIPMELPDAYPLGALRVILNAEASAAFDALTRTDRDEELVRQTRGSWPNSFRTARFIPAVEYIQANRVRTMVMGALDAAFDGLDAVLTPSYADDVLLMTNLTGHPVTVLPHGFTDEGSPKSFSFLGRLYGDDASLRLAKAYQDSTDFHRRVPPRFAV</sequence>
<dbReference type="InterPro" id="IPR023631">
    <property type="entry name" value="Amidase_dom"/>
</dbReference>
<dbReference type="Proteomes" id="UP001484239">
    <property type="component" value="Unassembled WGS sequence"/>
</dbReference>
<gene>
    <name evidence="3" type="ORF">WI372_14680</name>
</gene>
<dbReference type="PANTHER" id="PTHR11895">
    <property type="entry name" value="TRANSAMIDASE"/>
    <property type="match status" value="1"/>
</dbReference>
<organism evidence="3 4">
    <name type="scientific">Gaopeijia maritima</name>
    <dbReference type="NCBI Taxonomy" id="3119007"/>
    <lineage>
        <taxon>Bacteria</taxon>
        <taxon>Pseudomonadati</taxon>
        <taxon>Gemmatimonadota</taxon>
        <taxon>Longimicrobiia</taxon>
        <taxon>Gaopeijiales</taxon>
        <taxon>Gaopeijiaceae</taxon>
        <taxon>Gaopeijia</taxon>
    </lineage>
</organism>